<evidence type="ECO:0000313" key="1">
    <source>
        <dbReference type="EMBL" id="MBW4546433.1"/>
    </source>
</evidence>
<comment type="caution">
    <text evidence="1">The sequence shown here is derived from an EMBL/GenBank/DDBJ whole genome shotgun (WGS) entry which is preliminary data.</text>
</comment>
<reference evidence="1" key="1">
    <citation type="submission" date="2021-05" db="EMBL/GenBank/DDBJ databases">
        <authorList>
            <person name="Pietrasiak N."/>
            <person name="Ward R."/>
            <person name="Stajich J.E."/>
            <person name="Kurbessoian T."/>
        </authorList>
    </citation>
    <scope>NUCLEOTIDE SEQUENCE</scope>
    <source>
        <strain evidence="1">CPER-KK1</strain>
    </source>
</reference>
<organism evidence="1 2">
    <name type="scientific">Symplocastrum torsivum CPER-KK1</name>
    <dbReference type="NCBI Taxonomy" id="450513"/>
    <lineage>
        <taxon>Bacteria</taxon>
        <taxon>Bacillati</taxon>
        <taxon>Cyanobacteriota</taxon>
        <taxon>Cyanophyceae</taxon>
        <taxon>Oscillatoriophycideae</taxon>
        <taxon>Oscillatoriales</taxon>
        <taxon>Microcoleaceae</taxon>
        <taxon>Symplocastrum</taxon>
    </lineage>
</organism>
<reference evidence="1" key="2">
    <citation type="journal article" date="2022" name="Microbiol. Resour. Announc.">
        <title>Metagenome Sequencing to Explore Phylogenomics of Terrestrial Cyanobacteria.</title>
        <authorList>
            <person name="Ward R.D."/>
            <person name="Stajich J.E."/>
            <person name="Johansen J.R."/>
            <person name="Huntemann M."/>
            <person name="Clum A."/>
            <person name="Foster B."/>
            <person name="Foster B."/>
            <person name="Roux S."/>
            <person name="Palaniappan K."/>
            <person name="Varghese N."/>
            <person name="Mukherjee S."/>
            <person name="Reddy T.B.K."/>
            <person name="Daum C."/>
            <person name="Copeland A."/>
            <person name="Chen I.A."/>
            <person name="Ivanova N.N."/>
            <person name="Kyrpides N.C."/>
            <person name="Shapiro N."/>
            <person name="Eloe-Fadrosh E.A."/>
            <person name="Pietrasiak N."/>
        </authorList>
    </citation>
    <scope>NUCLEOTIDE SEQUENCE</scope>
    <source>
        <strain evidence="1">CPER-KK1</strain>
    </source>
</reference>
<accession>A0A951UAF7</accession>
<evidence type="ECO:0000313" key="2">
    <source>
        <dbReference type="Proteomes" id="UP000753908"/>
    </source>
</evidence>
<protein>
    <submittedName>
        <fullName evidence="1">Uncharacterized protein</fullName>
    </submittedName>
</protein>
<gene>
    <name evidence="1" type="ORF">KME25_18595</name>
</gene>
<proteinExistence type="predicted"/>
<dbReference type="EMBL" id="JAHHIF010000025">
    <property type="protein sequence ID" value="MBW4546433.1"/>
    <property type="molecule type" value="Genomic_DNA"/>
</dbReference>
<dbReference type="AlphaFoldDB" id="A0A951UAF7"/>
<name>A0A951UAF7_9CYAN</name>
<dbReference type="Proteomes" id="UP000753908">
    <property type="component" value="Unassembled WGS sequence"/>
</dbReference>
<sequence length="67" mass="7661">MATYANGSRQSFSYNSFQLTGSHSFELRKGENKKQKFTPTFPISKRLSLINMKTHLNSQEGFGVWLS</sequence>